<feature type="compositionally biased region" description="Low complexity" evidence="1">
    <location>
        <begin position="435"/>
        <end position="485"/>
    </location>
</feature>
<feature type="compositionally biased region" description="Polar residues" evidence="1">
    <location>
        <begin position="486"/>
        <end position="511"/>
    </location>
</feature>
<feature type="chain" id="PRO_5043014139" evidence="2">
    <location>
        <begin position="21"/>
        <end position="1067"/>
    </location>
</feature>
<proteinExistence type="predicted"/>
<feature type="compositionally biased region" description="Low complexity" evidence="1">
    <location>
        <begin position="512"/>
        <end position="523"/>
    </location>
</feature>
<reference evidence="3" key="1">
    <citation type="submission" date="2023-08" db="EMBL/GenBank/DDBJ databases">
        <title>Black Yeasts Isolated from many extreme environments.</title>
        <authorList>
            <person name="Coleine C."/>
            <person name="Stajich J.E."/>
            <person name="Selbmann L."/>
        </authorList>
    </citation>
    <scope>NUCLEOTIDE SEQUENCE</scope>
    <source>
        <strain evidence="3">CCFEE 5401</strain>
    </source>
</reference>
<comment type="caution">
    <text evidence="3">The sequence shown here is derived from an EMBL/GenBank/DDBJ whole genome shotgun (WGS) entry which is preliminary data.</text>
</comment>
<protein>
    <submittedName>
        <fullName evidence="3">Uncharacterized protein</fullName>
    </submittedName>
</protein>
<accession>A0AAN7YMF7</accession>
<feature type="region of interest" description="Disordered" evidence="1">
    <location>
        <begin position="435"/>
        <end position="523"/>
    </location>
</feature>
<evidence type="ECO:0000256" key="2">
    <source>
        <dbReference type="SAM" id="SignalP"/>
    </source>
</evidence>
<dbReference type="EMBL" id="JAVRRL010000125">
    <property type="protein sequence ID" value="KAK5107369.1"/>
    <property type="molecule type" value="Genomic_DNA"/>
</dbReference>
<keyword evidence="2" id="KW-0732">Signal</keyword>
<feature type="compositionally biased region" description="Low complexity" evidence="1">
    <location>
        <begin position="30"/>
        <end position="58"/>
    </location>
</feature>
<feature type="region of interest" description="Disordered" evidence="1">
    <location>
        <begin position="28"/>
        <end position="58"/>
    </location>
</feature>
<evidence type="ECO:0000313" key="3">
    <source>
        <dbReference type="EMBL" id="KAK5107369.1"/>
    </source>
</evidence>
<dbReference type="Proteomes" id="UP001310890">
    <property type="component" value="Unassembled WGS sequence"/>
</dbReference>
<sequence length="1067" mass="103810">MVHWRIDPITLLALARCINADSTGPSYANSTISRSTATSPSSASTSISTTTPPSSSNIITNSATPGLFPLPASGNGSDYNWYCNRELSTYSYLASSGGYSSANVTFTTWATDFTASTTTLCDGRARIVGTVTPVASSALTSTSVAFFNYTGPPPSCSIAQGDCTSMWSLYKSASSSYDAFVSSFFATDTASTGVPGGITVAMPECSTDALPTTTGASCGACTLYGGSVQLLYFPHVPDSGPYVVSGGHTFYQNKAYISFQTAYASNTCGAIGSSYAGGIVGLPSSQVYSVSGYHFELYDYAYQVNFADFNDPIPASAYLAMYQCSEGGNNGILGPPNKVNNMTMDTCNRGDYLIYDPLYAPQLAVPPQFRDLDPAWSNCLLSLDALWDPPKALQPASAVAAVTTPIPAATTTTTASPVQTAQTPATTTAAATITSIPSPLPESKSSQSSSVPHSSTLPSSQPSQPVIGSSQPAASQNPASSSTQPVRSSSNSQVAPAPQSSVATSQPAGGNSVSPPLSSASQSVDPAGVIASVLAGSSITSSKSVSASDPSVATTSQHSSVESASTGASGGSNIVVPPSAASAADPGTTVVTVGSSTYKVATQANSEGSSAVVVAAGSSTVTLVAGQATSIGGQPVSAPSSGGAVIGSSGAAATVAPQTSSSPAISVVVQTNAQGSSAVIVAISGSSVTLAPGGTTKIGGQAVSAPSSGGAVIGTGSSATTIVAASQASQSISVEAHTNSQGSSVVVIAQGASTVTLIPGQTAEIGGEAVSAPSSGGAVIGSGTAATTIAASVQSSQSFAVAAQTNSQGSSAVVIAVGGSSATLTPGQTTMINGQTISAPSTGGVVLGSGAAATTIAAGSAAAGSAAAGVLPVAGSSTTALGPYIVAGLSEMGSSGIVVAVGSTSVTLAPGASTMVDGQEVSALSFGGAVVESGTHTLLLGTSPAASGVIATVAGQVISIDSMHTTDVVIGGQTLTPGEVTTISGAQVSLATGAIVVNGTTIALSSVAAGLTTGSAISTAAASGVASPSSTFSASSTRSKSGAAVLPLNPIYGISMSIILGSWIALL</sequence>
<evidence type="ECO:0000256" key="1">
    <source>
        <dbReference type="SAM" id="MobiDB-lite"/>
    </source>
</evidence>
<feature type="region of interest" description="Disordered" evidence="1">
    <location>
        <begin position="411"/>
        <end position="430"/>
    </location>
</feature>
<dbReference type="AlphaFoldDB" id="A0AAN7YMF7"/>
<name>A0AAN7YMF7_9PEZI</name>
<evidence type="ECO:0000313" key="4">
    <source>
        <dbReference type="Proteomes" id="UP001310890"/>
    </source>
</evidence>
<gene>
    <name evidence="3" type="ORF">LTR62_001349</name>
</gene>
<feature type="region of interest" description="Disordered" evidence="1">
    <location>
        <begin position="540"/>
        <end position="572"/>
    </location>
</feature>
<feature type="compositionally biased region" description="Low complexity" evidence="1">
    <location>
        <begin position="540"/>
        <end position="553"/>
    </location>
</feature>
<feature type="compositionally biased region" description="Polar residues" evidence="1">
    <location>
        <begin position="554"/>
        <end position="567"/>
    </location>
</feature>
<feature type="signal peptide" evidence="2">
    <location>
        <begin position="1"/>
        <end position="20"/>
    </location>
</feature>
<organism evidence="3 4">
    <name type="scientific">Meristemomyces frigidus</name>
    <dbReference type="NCBI Taxonomy" id="1508187"/>
    <lineage>
        <taxon>Eukaryota</taxon>
        <taxon>Fungi</taxon>
        <taxon>Dikarya</taxon>
        <taxon>Ascomycota</taxon>
        <taxon>Pezizomycotina</taxon>
        <taxon>Dothideomycetes</taxon>
        <taxon>Dothideomycetidae</taxon>
        <taxon>Mycosphaerellales</taxon>
        <taxon>Teratosphaeriaceae</taxon>
        <taxon>Meristemomyces</taxon>
    </lineage>
</organism>